<organism evidence="1 2">
    <name type="scientific">Aspergillus sydowii CBS 593.65</name>
    <dbReference type="NCBI Taxonomy" id="1036612"/>
    <lineage>
        <taxon>Eukaryota</taxon>
        <taxon>Fungi</taxon>
        <taxon>Dikarya</taxon>
        <taxon>Ascomycota</taxon>
        <taxon>Pezizomycotina</taxon>
        <taxon>Eurotiomycetes</taxon>
        <taxon>Eurotiomycetidae</taxon>
        <taxon>Eurotiales</taxon>
        <taxon>Aspergillaceae</taxon>
        <taxon>Aspergillus</taxon>
        <taxon>Aspergillus subgen. Nidulantes</taxon>
    </lineage>
</organism>
<dbReference type="EMBL" id="KV878593">
    <property type="protein sequence ID" value="OJJ55195.1"/>
    <property type="molecule type" value="Genomic_DNA"/>
</dbReference>
<dbReference type="GeneID" id="63761370"/>
<dbReference type="VEuPathDB" id="FungiDB:ASPSYDRAFT_34991"/>
<dbReference type="Gene3D" id="1.25.40.20">
    <property type="entry name" value="Ankyrin repeat-containing domain"/>
    <property type="match status" value="1"/>
</dbReference>
<evidence type="ECO:0000313" key="1">
    <source>
        <dbReference type="EMBL" id="OJJ55195.1"/>
    </source>
</evidence>
<keyword evidence="2" id="KW-1185">Reference proteome</keyword>
<dbReference type="InterPro" id="IPR036770">
    <property type="entry name" value="Ankyrin_rpt-contain_sf"/>
</dbReference>
<proteinExistence type="predicted"/>
<accession>A0A1L9T739</accession>
<dbReference type="RefSeq" id="XP_040699001.1">
    <property type="nucleotide sequence ID" value="XM_040845297.1"/>
</dbReference>
<sequence length="470" mass="52993">MAPPWKLPQELIDQIIQACFDRLWRNLPETEKVPDNEILDFMALRRICHSFNASVENILPRLESVSLYTDRYAPLARLMLMHAIRQGNTAKYPMISTIRTAGDLIILGRGTTKDSPCTQDSVWKTICLSLIDGSHWVRMNEFSSKVYDGPTETKISYIIAIRAAAYEGNVSLLETLLDQQPDACPNGVSACGGSLWENSSPPCSRVRLSPSFQFLFLSPSHKSGGRRRALHYATIAVSLERMSIIQFVCEQQNEAYLDYASIASYGIYYDEEFLDEINVMEIAAALTGQTAVLECIFTHAKDAVQDMSHEDAVRVAVQNSQMDVIRMIMRDFIMPDSFYFGRAAWEGLEQSIECENMEALDFFVTIPIQRDLYGFKDGEDVVTLQMFFRKGNDAVIKHLANHPELEGSALLHKGLRILVNRGRKDLVEVLLAKPAVDINRRDRYGKTVLTIAKQSSLSMAEFLISKGAHE</sequence>
<name>A0A1L9T739_9EURO</name>
<dbReference type="Pfam" id="PF13637">
    <property type="entry name" value="Ank_4"/>
    <property type="match status" value="1"/>
</dbReference>
<reference evidence="2" key="1">
    <citation type="journal article" date="2017" name="Genome Biol.">
        <title>Comparative genomics reveals high biological diversity and specific adaptations in the industrially and medically important fungal genus Aspergillus.</title>
        <authorList>
            <person name="de Vries R.P."/>
            <person name="Riley R."/>
            <person name="Wiebenga A."/>
            <person name="Aguilar-Osorio G."/>
            <person name="Amillis S."/>
            <person name="Uchima C.A."/>
            <person name="Anderluh G."/>
            <person name="Asadollahi M."/>
            <person name="Askin M."/>
            <person name="Barry K."/>
            <person name="Battaglia E."/>
            <person name="Bayram O."/>
            <person name="Benocci T."/>
            <person name="Braus-Stromeyer S.A."/>
            <person name="Caldana C."/>
            <person name="Canovas D."/>
            <person name="Cerqueira G.C."/>
            <person name="Chen F."/>
            <person name="Chen W."/>
            <person name="Choi C."/>
            <person name="Clum A."/>
            <person name="Dos Santos R.A."/>
            <person name="Damasio A.R."/>
            <person name="Diallinas G."/>
            <person name="Emri T."/>
            <person name="Fekete E."/>
            <person name="Flipphi M."/>
            <person name="Freyberg S."/>
            <person name="Gallo A."/>
            <person name="Gournas C."/>
            <person name="Habgood R."/>
            <person name="Hainaut M."/>
            <person name="Harispe M.L."/>
            <person name="Henrissat B."/>
            <person name="Hilden K.S."/>
            <person name="Hope R."/>
            <person name="Hossain A."/>
            <person name="Karabika E."/>
            <person name="Karaffa L."/>
            <person name="Karanyi Z."/>
            <person name="Krasevec N."/>
            <person name="Kuo A."/>
            <person name="Kusch H."/>
            <person name="LaButti K."/>
            <person name="Lagendijk E.L."/>
            <person name="Lapidus A."/>
            <person name="Levasseur A."/>
            <person name="Lindquist E."/>
            <person name="Lipzen A."/>
            <person name="Logrieco A.F."/>
            <person name="MacCabe A."/>
            <person name="Maekelae M.R."/>
            <person name="Malavazi I."/>
            <person name="Melin P."/>
            <person name="Meyer V."/>
            <person name="Mielnichuk N."/>
            <person name="Miskei M."/>
            <person name="Molnar A.P."/>
            <person name="Mule G."/>
            <person name="Ngan C.Y."/>
            <person name="Orejas M."/>
            <person name="Orosz E."/>
            <person name="Ouedraogo J.P."/>
            <person name="Overkamp K.M."/>
            <person name="Park H.-S."/>
            <person name="Perrone G."/>
            <person name="Piumi F."/>
            <person name="Punt P.J."/>
            <person name="Ram A.F."/>
            <person name="Ramon A."/>
            <person name="Rauscher S."/>
            <person name="Record E."/>
            <person name="Riano-Pachon D.M."/>
            <person name="Robert V."/>
            <person name="Roehrig J."/>
            <person name="Ruller R."/>
            <person name="Salamov A."/>
            <person name="Salih N.S."/>
            <person name="Samson R.A."/>
            <person name="Sandor E."/>
            <person name="Sanguinetti M."/>
            <person name="Schuetze T."/>
            <person name="Sepcic K."/>
            <person name="Shelest E."/>
            <person name="Sherlock G."/>
            <person name="Sophianopoulou V."/>
            <person name="Squina F.M."/>
            <person name="Sun H."/>
            <person name="Susca A."/>
            <person name="Todd R.B."/>
            <person name="Tsang A."/>
            <person name="Unkles S.E."/>
            <person name="van de Wiele N."/>
            <person name="van Rossen-Uffink D."/>
            <person name="Oliveira J.V."/>
            <person name="Vesth T.C."/>
            <person name="Visser J."/>
            <person name="Yu J.-H."/>
            <person name="Zhou M."/>
            <person name="Andersen M.R."/>
            <person name="Archer D.B."/>
            <person name="Baker S.E."/>
            <person name="Benoit I."/>
            <person name="Brakhage A.A."/>
            <person name="Braus G.H."/>
            <person name="Fischer R."/>
            <person name="Frisvad J.C."/>
            <person name="Goldman G.H."/>
            <person name="Houbraken J."/>
            <person name="Oakley B."/>
            <person name="Pocsi I."/>
            <person name="Scazzocchio C."/>
            <person name="Seiboth B."/>
            <person name="vanKuyk P.A."/>
            <person name="Wortman J."/>
            <person name="Dyer P.S."/>
            <person name="Grigoriev I.V."/>
        </authorList>
    </citation>
    <scope>NUCLEOTIDE SEQUENCE [LARGE SCALE GENOMIC DNA]</scope>
    <source>
        <strain evidence="2">CBS 593.65</strain>
    </source>
</reference>
<dbReference type="STRING" id="1036612.A0A1L9T739"/>
<dbReference type="InterPro" id="IPR002110">
    <property type="entry name" value="Ankyrin_rpt"/>
</dbReference>
<dbReference type="AlphaFoldDB" id="A0A1L9T739"/>
<dbReference type="SUPFAM" id="SSF48403">
    <property type="entry name" value="Ankyrin repeat"/>
    <property type="match status" value="1"/>
</dbReference>
<dbReference type="Proteomes" id="UP000184356">
    <property type="component" value="Unassembled WGS sequence"/>
</dbReference>
<evidence type="ECO:0000313" key="2">
    <source>
        <dbReference type="Proteomes" id="UP000184356"/>
    </source>
</evidence>
<dbReference type="OrthoDB" id="539213at2759"/>
<protein>
    <submittedName>
        <fullName evidence="1">Uncharacterized protein</fullName>
    </submittedName>
</protein>
<gene>
    <name evidence="1" type="ORF">ASPSYDRAFT_34991</name>
</gene>